<evidence type="ECO:0000256" key="1">
    <source>
        <dbReference type="SAM" id="MobiDB-lite"/>
    </source>
</evidence>
<reference evidence="2 3" key="1">
    <citation type="journal article" date="2018" name="Evol. Lett.">
        <title>Horizontal gene cluster transfer increased hallucinogenic mushroom diversity.</title>
        <authorList>
            <person name="Reynolds H.T."/>
            <person name="Vijayakumar V."/>
            <person name="Gluck-Thaler E."/>
            <person name="Korotkin H.B."/>
            <person name="Matheny P.B."/>
            <person name="Slot J.C."/>
        </authorList>
    </citation>
    <scope>NUCLEOTIDE SEQUENCE [LARGE SCALE GENOMIC DNA]</scope>
    <source>
        <strain evidence="2 3">SRW20</strain>
    </source>
</reference>
<gene>
    <name evidence="2" type="ORF">CVT26_002354</name>
</gene>
<protein>
    <submittedName>
        <fullName evidence="2">Uncharacterized protein</fullName>
    </submittedName>
</protein>
<dbReference type="InParanoid" id="A0A409Y3K1"/>
<feature type="region of interest" description="Disordered" evidence="1">
    <location>
        <begin position="91"/>
        <end position="128"/>
    </location>
</feature>
<feature type="compositionally biased region" description="Polar residues" evidence="1">
    <location>
        <begin position="468"/>
        <end position="495"/>
    </location>
</feature>
<comment type="caution">
    <text evidence="2">The sequence shown here is derived from an EMBL/GenBank/DDBJ whole genome shotgun (WGS) entry which is preliminary data.</text>
</comment>
<name>A0A409Y3K1_9AGAR</name>
<feature type="region of interest" description="Disordered" evidence="1">
    <location>
        <begin position="526"/>
        <end position="582"/>
    </location>
</feature>
<evidence type="ECO:0000313" key="2">
    <source>
        <dbReference type="EMBL" id="PPQ97569.1"/>
    </source>
</evidence>
<feature type="compositionally biased region" description="Low complexity" evidence="1">
    <location>
        <begin position="173"/>
        <end position="186"/>
    </location>
</feature>
<dbReference type="AlphaFoldDB" id="A0A409Y3K1"/>
<feature type="compositionally biased region" description="Polar residues" evidence="1">
    <location>
        <begin position="441"/>
        <end position="450"/>
    </location>
</feature>
<dbReference type="Proteomes" id="UP000284706">
    <property type="component" value="Unassembled WGS sequence"/>
</dbReference>
<evidence type="ECO:0000313" key="3">
    <source>
        <dbReference type="Proteomes" id="UP000284706"/>
    </source>
</evidence>
<organism evidence="2 3">
    <name type="scientific">Gymnopilus dilepis</name>
    <dbReference type="NCBI Taxonomy" id="231916"/>
    <lineage>
        <taxon>Eukaryota</taxon>
        <taxon>Fungi</taxon>
        <taxon>Dikarya</taxon>
        <taxon>Basidiomycota</taxon>
        <taxon>Agaricomycotina</taxon>
        <taxon>Agaricomycetes</taxon>
        <taxon>Agaricomycetidae</taxon>
        <taxon>Agaricales</taxon>
        <taxon>Agaricineae</taxon>
        <taxon>Hymenogastraceae</taxon>
        <taxon>Gymnopilus</taxon>
    </lineage>
</organism>
<feature type="compositionally biased region" description="Low complexity" evidence="1">
    <location>
        <begin position="561"/>
        <end position="579"/>
    </location>
</feature>
<sequence>MIEFDYSPGTWQPQLLKSARIENWIDRTNQSQLANPFELLPADLDRLQLQKNLWTVKRKPLAQRVAAWMNERERERLNPQCNHYGMPLTSGSQSHLPGPHAGPTGISTGGGPGYVPSAQRAMSSPASTVRGVPVITPMGSQVTYAAHWAAQQPSMTQQPPVPDHPSLPHVESPPDFLASDSSLDSDSQPEDDAVSSSSYLDEERPPRAQAQAQGYQHVPPLLKVDALRQAVAPAQTMPYAESHQTAPIQSTVYPQGFQYMQPPSVQHLHEVHGTLPHALSPLVRYRTVPVQSAPYAQEQQPAPAQSTLYVQGHQQLPTLATAYPRGHEEAPTQMSAYPQGDKHAFPQSMSHPKGYHPSLPQSALYLQEHQLGPPHSFSYSQLHQAARVQSTSHPLGRHPAAAAQPLFAARPQGRIIESTPAQLTAYLQQKRLAPQGHQPATAAQFTSDPQVHQAASAEIRNIPPHPLATQSSSFPKAHQAASTQSLSHPQVQQTSTSLARTMSYLQGQPLSLPQLTTTYLSQGHHAVPAQFTPDPPGHPAAPTQSTARSAFSSAPAQFTVQPPTYQPPSAQSSPYPQSYETLPAQTTRCPQSLQTPDPFNLCTHKVIVSCQISPLLVLRVFCRSTLVSTRPNERGVPPRP</sequence>
<feature type="compositionally biased region" description="Polar residues" evidence="1">
    <location>
        <begin position="542"/>
        <end position="560"/>
    </location>
</feature>
<feature type="region of interest" description="Disordered" evidence="1">
    <location>
        <begin position="151"/>
        <end position="213"/>
    </location>
</feature>
<proteinExistence type="predicted"/>
<dbReference type="EMBL" id="NHYE01001226">
    <property type="protein sequence ID" value="PPQ97569.1"/>
    <property type="molecule type" value="Genomic_DNA"/>
</dbReference>
<feature type="region of interest" description="Disordered" evidence="1">
    <location>
        <begin position="433"/>
        <end position="495"/>
    </location>
</feature>
<keyword evidence="3" id="KW-1185">Reference proteome</keyword>
<accession>A0A409Y3K1</accession>